<keyword evidence="1" id="KW-0800">Toxin</keyword>
<comment type="similarity">
    <text evidence="1">Belongs to the ribosome-inactivating protein family.</text>
</comment>
<dbReference type="GO" id="GO:0017148">
    <property type="term" value="P:negative regulation of translation"/>
    <property type="evidence" value="ECO:0007669"/>
    <property type="project" value="UniProtKB-KW"/>
</dbReference>
<dbReference type="Proteomes" id="UP000504603">
    <property type="component" value="Unplaced"/>
</dbReference>
<dbReference type="InterPro" id="IPR036041">
    <property type="entry name" value="Ribosome-inact_prot_sf"/>
</dbReference>
<comment type="catalytic activity">
    <reaction evidence="1">
        <text>Endohydrolysis of the N-glycosidic bond at one specific adenosine on the 28S rRNA.</text>
        <dbReference type="EC" id="3.2.2.22"/>
    </reaction>
</comment>
<dbReference type="GeneID" id="111024731"/>
<keyword evidence="2" id="KW-1185">Reference proteome</keyword>
<evidence type="ECO:0000313" key="3">
    <source>
        <dbReference type="RefSeq" id="XP_022158196.1"/>
    </source>
</evidence>
<dbReference type="GO" id="GO:0030598">
    <property type="term" value="F:rRNA N-glycosylase activity"/>
    <property type="evidence" value="ECO:0007669"/>
    <property type="project" value="UniProtKB-EC"/>
</dbReference>
<organism evidence="2 3">
    <name type="scientific">Momordica charantia</name>
    <name type="common">Bitter gourd</name>
    <name type="synonym">Balsam pear</name>
    <dbReference type="NCBI Taxonomy" id="3673"/>
    <lineage>
        <taxon>Eukaryota</taxon>
        <taxon>Viridiplantae</taxon>
        <taxon>Streptophyta</taxon>
        <taxon>Embryophyta</taxon>
        <taxon>Tracheophyta</taxon>
        <taxon>Spermatophyta</taxon>
        <taxon>Magnoliopsida</taxon>
        <taxon>eudicotyledons</taxon>
        <taxon>Gunneridae</taxon>
        <taxon>Pentapetalae</taxon>
        <taxon>rosids</taxon>
        <taxon>fabids</taxon>
        <taxon>Cucurbitales</taxon>
        <taxon>Cucurbitaceae</taxon>
        <taxon>Momordiceae</taxon>
        <taxon>Momordica</taxon>
    </lineage>
</organism>
<dbReference type="InterPro" id="IPR017989">
    <property type="entry name" value="Ribosome_inactivat_1/2"/>
</dbReference>
<gene>
    <name evidence="3" type="primary">LOC111024731</name>
</gene>
<protein>
    <recommendedName>
        <fullName evidence="1">rRNA N-glycosylase</fullName>
        <ecNumber evidence="1">3.2.2.22</ecNumber>
    </recommendedName>
</protein>
<evidence type="ECO:0000313" key="2">
    <source>
        <dbReference type="Proteomes" id="UP000504603"/>
    </source>
</evidence>
<dbReference type="RefSeq" id="XP_022158196.1">
    <property type="nucleotide sequence ID" value="XM_022302504.1"/>
</dbReference>
<sequence>MDHILQCHEENGGYKKHILEMFQRHPIQSNPSFENMSYSNSTLCCLLLAIILVAAPHTAEGQREITFTTNINTYASELNAFRQAVRTTNKRFDYFLLPLRTAVSGTNRYREINLRNSYGVAVKLAIDIVNVYVLAYHTSNPSCRGSYFFNDADARAAMSFVFRNSGEQRVLPFDGSYGDLAANGGSRRNTILGLSQLSDLLP</sequence>
<dbReference type="EC" id="3.2.2.22" evidence="1"/>
<feature type="non-terminal residue" evidence="3">
    <location>
        <position position="202"/>
    </location>
</feature>
<reference evidence="3" key="1">
    <citation type="submission" date="2025-08" db="UniProtKB">
        <authorList>
            <consortium name="RefSeq"/>
        </authorList>
    </citation>
    <scope>IDENTIFICATION</scope>
</reference>
<dbReference type="InterPro" id="IPR001574">
    <property type="entry name" value="Ribosome_inactivat_prot"/>
</dbReference>
<dbReference type="InterPro" id="IPR016138">
    <property type="entry name" value="Ribosome_inactivat_prot_sub1"/>
</dbReference>
<keyword evidence="1" id="KW-0652">Protein synthesis inhibitor</keyword>
<dbReference type="SUPFAM" id="SSF56371">
    <property type="entry name" value="Ribosome inactivating proteins (RIP)"/>
    <property type="match status" value="1"/>
</dbReference>
<dbReference type="Pfam" id="PF00161">
    <property type="entry name" value="RIP"/>
    <property type="match status" value="1"/>
</dbReference>
<dbReference type="GO" id="GO:0090729">
    <property type="term" value="F:toxin activity"/>
    <property type="evidence" value="ECO:0007669"/>
    <property type="project" value="UniProtKB-KW"/>
</dbReference>
<dbReference type="PRINTS" id="PR00396">
    <property type="entry name" value="SHIGARICIN"/>
</dbReference>
<dbReference type="KEGG" id="mcha:111024731"/>
<proteinExistence type="inferred from homology"/>
<dbReference type="AlphaFoldDB" id="A0A6J1E098"/>
<name>A0A6J1E098_MOMCH</name>
<dbReference type="GO" id="GO:0006952">
    <property type="term" value="P:defense response"/>
    <property type="evidence" value="ECO:0007669"/>
    <property type="project" value="UniProtKB-KW"/>
</dbReference>
<accession>A0A6J1E098</accession>
<keyword evidence="1" id="KW-0611">Plant defense</keyword>
<dbReference type="Gene3D" id="3.40.420.10">
    <property type="entry name" value="Ricin (A subunit), domain 1"/>
    <property type="match status" value="1"/>
</dbReference>
<keyword evidence="1" id="KW-0378">Hydrolase</keyword>
<evidence type="ECO:0000256" key="1">
    <source>
        <dbReference type="RuleBase" id="RU004915"/>
    </source>
</evidence>